<evidence type="ECO:0000256" key="1">
    <source>
        <dbReference type="SAM" id="MobiDB-lite"/>
    </source>
</evidence>
<evidence type="ECO:0000313" key="3">
    <source>
        <dbReference type="Proteomes" id="UP000204584"/>
    </source>
</evidence>
<reference evidence="2 3" key="1">
    <citation type="journal article" date="2013" name="Science">
        <title>Pandoraviruses: amoeba viruses with genomes up to 2.5 Mb reaching that of parasitic eukaryotes.</title>
        <authorList>
            <person name="Philippe N."/>
            <person name="Legendre M."/>
            <person name="Doutre G."/>
            <person name="Coute Y."/>
            <person name="Poirot O."/>
            <person name="Lescot M."/>
            <person name="Arslan D."/>
            <person name="Seltzer V."/>
            <person name="Bertaux L."/>
            <person name="Bruley C."/>
            <person name="Garin J."/>
            <person name="Claverie J.M."/>
            <person name="Abergel C."/>
        </authorList>
    </citation>
    <scope>NUCLEOTIDE SEQUENCE [LARGE SCALE GENOMIC DNA]</scope>
</reference>
<dbReference type="RefSeq" id="YP_008438000.1">
    <property type="nucleotide sequence ID" value="NC_022098.1"/>
</dbReference>
<dbReference type="GeneID" id="16606713"/>
<keyword evidence="3" id="KW-1185">Reference proteome</keyword>
<dbReference type="EMBL" id="KC977571">
    <property type="protein sequence ID" value="AGO84926.1"/>
    <property type="molecule type" value="Genomic_DNA"/>
</dbReference>
<feature type="region of interest" description="Disordered" evidence="1">
    <location>
        <begin position="33"/>
        <end position="79"/>
    </location>
</feature>
<feature type="compositionally biased region" description="Basic and acidic residues" evidence="1">
    <location>
        <begin position="55"/>
        <end position="76"/>
    </location>
</feature>
<proteinExistence type="predicted"/>
<name>S4VZI8_9VIRU</name>
<evidence type="ECO:0000313" key="2">
    <source>
        <dbReference type="EMBL" id="AGO84926.1"/>
    </source>
</evidence>
<dbReference type="KEGG" id="vg:16606713"/>
<dbReference type="Proteomes" id="UP000204584">
    <property type="component" value="Segment"/>
</dbReference>
<sequence length="752" mass="81460">MLCDDSLPLVDQPVEALAVRLAATLVAHALDAKAPRARASKSADGETVAAGTSLDQRDDLGADYAPDKDNPSERQRGVCKAIVYGDDTEKQRRRAQELVDRCPENSATPPSAWQSLLDTFAATLPTRGAPLHAADPSGVPLYSTGTALAVVQRVIPVLEAHRLGVYGMRLCPEHADSVASPWCALKPIIKVDCGAGEWLLQVICGRAWSDEVREGQELAGGVFRVQCVVHRHTDATLETKREVLLGDGPRFATDALFAFFRSGCTSPRDFVDVHYGRVYRAPAALITSLGWRLSCEFSTRGFDRWSVASAGDERWTVFARPADGVRVWLVSRRGSLFVGGGPPSAPLPAAAYPDPSMHDRGDHHLVAVPRPPVDYADDPTICSNNAAQDTHEVDRRHDESKHLIVQGLLDPMHMVSGWTGDDDSDDGQGADGARWPYTRFEFDPDLPMDAAAEGDWHSRLAARMHLVADLIQGDYGPPADDDALAAINASASGLLTHARLFCNRSPDRVRRINGRTCNALVDHLTSIGAARTWRIWHTDMHLRRGSRHHDPTRGLYTNWFVECDFVQRRSDGAPATVRFYGHIVGIDGAPAVCGARSSATASSLPCGRPPSRCGPESAGHIVAAYYCLSARRQMPDRDHNSGNSTRRSRWAAQEGPGDTAVAAAIDAAIDNARPSAATRFAADQPHPLVAYYRDREFALAPGQFRGILDEDALCIDVDTSGRSAGAAMICALDWVASAFDRHAALFAVPAHL</sequence>
<organism evidence="2 3">
    <name type="scientific">Pandoravirus salinus</name>
    <dbReference type="NCBI Taxonomy" id="1349410"/>
    <lineage>
        <taxon>Viruses</taxon>
        <taxon>Pandoravirus</taxon>
    </lineage>
</organism>
<accession>S4VZI8</accession>
<protein>
    <submittedName>
        <fullName evidence="2">Uncharacterized protein</fullName>
    </submittedName>
</protein>
<gene>
    <name evidence="2" type="ORF">psal_cds_863</name>
</gene>